<proteinExistence type="inferred from homology"/>
<evidence type="ECO:0000256" key="2">
    <source>
        <dbReference type="ARBA" id="ARBA00009199"/>
    </source>
</evidence>
<accession>A0ABT8YF38</accession>
<dbReference type="PANTHER" id="PTHR11895">
    <property type="entry name" value="TRANSAMIDASE"/>
    <property type="match status" value="1"/>
</dbReference>
<reference evidence="6" key="2">
    <citation type="submission" date="2023-07" db="EMBL/GenBank/DDBJ databases">
        <authorList>
            <person name="Shen H."/>
        </authorList>
    </citation>
    <scope>NUCLEOTIDE SEQUENCE</scope>
    <source>
        <strain evidence="6">TNR-22</strain>
    </source>
</reference>
<dbReference type="SUPFAM" id="SSF75304">
    <property type="entry name" value="Amidase signature (AS) enzymes"/>
    <property type="match status" value="1"/>
</dbReference>
<dbReference type="InterPro" id="IPR036928">
    <property type="entry name" value="AS_sf"/>
</dbReference>
<evidence type="ECO:0000259" key="5">
    <source>
        <dbReference type="Pfam" id="PF01425"/>
    </source>
</evidence>
<evidence type="ECO:0000256" key="3">
    <source>
        <dbReference type="ARBA" id="ARBA00021874"/>
    </source>
</evidence>
<evidence type="ECO:0000313" key="7">
    <source>
        <dbReference type="Proteomes" id="UP001174932"/>
    </source>
</evidence>
<protein>
    <recommendedName>
        <fullName evidence="3">Indoleacetamide hydrolase</fullName>
    </recommendedName>
</protein>
<dbReference type="RefSeq" id="WP_304374121.1">
    <property type="nucleotide sequence ID" value="NZ_JAUOZU010000001.1"/>
</dbReference>
<dbReference type="InterPro" id="IPR000120">
    <property type="entry name" value="Amidase"/>
</dbReference>
<name>A0ABT8YF38_9HYPH</name>
<comment type="caution">
    <text evidence="6">The sequence shown here is derived from an EMBL/GenBank/DDBJ whole genome shotgun (WGS) entry which is preliminary data.</text>
</comment>
<evidence type="ECO:0000313" key="6">
    <source>
        <dbReference type="EMBL" id="MDO6962338.1"/>
    </source>
</evidence>
<reference evidence="6" key="1">
    <citation type="journal article" date="2015" name="Int. J. Syst. Evol. Microbiol.">
        <title>Rhizobium alvei sp. nov., isolated from a freshwater river.</title>
        <authorList>
            <person name="Sheu S.Y."/>
            <person name="Huang H.W."/>
            <person name="Young C.C."/>
            <person name="Chen W.M."/>
        </authorList>
    </citation>
    <scope>NUCLEOTIDE SEQUENCE</scope>
    <source>
        <strain evidence="6">TNR-22</strain>
    </source>
</reference>
<keyword evidence="7" id="KW-1185">Reference proteome</keyword>
<dbReference type="PANTHER" id="PTHR11895:SF7">
    <property type="entry name" value="GLUTAMYL-TRNA(GLN) AMIDOTRANSFERASE SUBUNIT A, MITOCHONDRIAL"/>
    <property type="match status" value="1"/>
</dbReference>
<comment type="function">
    <text evidence="1">Hydrolyzes indole-3-acetamide (IAM) into indole-3-acetic acid (IAA).</text>
</comment>
<gene>
    <name evidence="6" type="ORF">Q4481_00125</name>
</gene>
<dbReference type="PROSITE" id="PS00571">
    <property type="entry name" value="AMIDASES"/>
    <property type="match status" value="1"/>
</dbReference>
<feature type="domain" description="Amidase" evidence="5">
    <location>
        <begin position="26"/>
        <end position="474"/>
    </location>
</feature>
<comment type="similarity">
    <text evidence="2">Belongs to the amidase family.</text>
</comment>
<organism evidence="6 7">
    <name type="scientific">Rhizobium alvei</name>
    <dbReference type="NCBI Taxonomy" id="1132659"/>
    <lineage>
        <taxon>Bacteria</taxon>
        <taxon>Pseudomonadati</taxon>
        <taxon>Pseudomonadota</taxon>
        <taxon>Alphaproteobacteria</taxon>
        <taxon>Hyphomicrobiales</taxon>
        <taxon>Rhizobiaceae</taxon>
        <taxon>Rhizobium/Agrobacterium group</taxon>
        <taxon>Rhizobium</taxon>
    </lineage>
</organism>
<evidence type="ECO:0000256" key="4">
    <source>
        <dbReference type="SAM" id="MobiDB-lite"/>
    </source>
</evidence>
<dbReference type="InterPro" id="IPR023631">
    <property type="entry name" value="Amidase_dom"/>
</dbReference>
<feature type="compositionally biased region" description="Low complexity" evidence="4">
    <location>
        <begin position="144"/>
        <end position="153"/>
    </location>
</feature>
<sequence>MLNDFENHDAMGLADLIRKGEVQAIEVVDAAIARIEKHNPALNAVVTTLFDRAREEATRPLGDGPLAGVPFLLKDLLATLEGVPTSNGNRFWKNVPASADSELVRRLRASGLIMVGKTNTPEFGLTPYTESRTLGPARNPWDLSRSPGGSSGGSAAAVAARMVPAASGGDGGGSIRIPASACGLFGMKPTRARTPLGPLFGEAWNGFAVEHALTRTVRDSALLLDVTHGPDIGAPYHAPAFTGSFLESVGWAPGRLRIAVSCKPMMGKSVDPEVVAAFESTVALLNSLGHEIIETAPEIDREQFSVDFMTVLAAELRADIEETAEAAGTSIRAADFDPQTIGLGMVGKGLSAADYARASRRLFETARRIGHFFETCDVLLTPVLARPPIKVGELAPSASEERLIRIMAAIDGGFILKRLGIVKELAATTYEYMPWTAVFNVTGQPAMSVPLAWSKAGLPIGMQFVGRFGDEATLFSLARQLELAAPWADRKPPLT</sequence>
<evidence type="ECO:0000256" key="1">
    <source>
        <dbReference type="ARBA" id="ARBA00003871"/>
    </source>
</evidence>
<dbReference type="Gene3D" id="3.90.1300.10">
    <property type="entry name" value="Amidase signature (AS) domain"/>
    <property type="match status" value="1"/>
</dbReference>
<dbReference type="EMBL" id="JAUOZU010000001">
    <property type="protein sequence ID" value="MDO6962338.1"/>
    <property type="molecule type" value="Genomic_DNA"/>
</dbReference>
<dbReference type="Pfam" id="PF01425">
    <property type="entry name" value="Amidase"/>
    <property type="match status" value="1"/>
</dbReference>
<feature type="region of interest" description="Disordered" evidence="4">
    <location>
        <begin position="134"/>
        <end position="153"/>
    </location>
</feature>
<dbReference type="InterPro" id="IPR020556">
    <property type="entry name" value="Amidase_CS"/>
</dbReference>
<dbReference type="Proteomes" id="UP001174932">
    <property type="component" value="Unassembled WGS sequence"/>
</dbReference>